<evidence type="ECO:0000256" key="1">
    <source>
        <dbReference type="ARBA" id="ARBA00007447"/>
    </source>
</evidence>
<comment type="similarity">
    <text evidence="1 7">Belongs to the peptidase A1 family.</text>
</comment>
<dbReference type="Gene3D" id="2.40.70.10">
    <property type="entry name" value="Acid Proteases"/>
    <property type="match status" value="2"/>
</dbReference>
<dbReference type="eggNOG" id="KOG1339">
    <property type="taxonomic scope" value="Eukaryota"/>
</dbReference>
<dbReference type="PROSITE" id="PS51767">
    <property type="entry name" value="PEPTIDASE_A1"/>
    <property type="match status" value="1"/>
</dbReference>
<dbReference type="SUPFAM" id="SSF50630">
    <property type="entry name" value="Acid proteases"/>
    <property type="match status" value="1"/>
</dbReference>
<dbReference type="InterPro" id="IPR001969">
    <property type="entry name" value="Aspartic_peptidase_AS"/>
</dbReference>
<evidence type="ECO:0000256" key="3">
    <source>
        <dbReference type="ARBA" id="ARBA00022729"/>
    </source>
</evidence>
<organism evidence="11 12">
    <name type="scientific">Globisporangium ultimum (strain ATCC 200006 / CBS 805.95 / DAOM BR144)</name>
    <name type="common">Pythium ultimum</name>
    <dbReference type="NCBI Taxonomy" id="431595"/>
    <lineage>
        <taxon>Eukaryota</taxon>
        <taxon>Sar</taxon>
        <taxon>Stramenopiles</taxon>
        <taxon>Oomycota</taxon>
        <taxon>Peronosporomycetes</taxon>
        <taxon>Pythiales</taxon>
        <taxon>Pythiaceae</taxon>
        <taxon>Globisporangium</taxon>
    </lineage>
</organism>
<dbReference type="PANTHER" id="PTHR47965">
    <property type="entry name" value="ASPARTYL PROTEASE-RELATED"/>
    <property type="match status" value="1"/>
</dbReference>
<evidence type="ECO:0000313" key="11">
    <source>
        <dbReference type="EnsemblProtists" id="PYU1_T010347"/>
    </source>
</evidence>
<dbReference type="OMA" id="YSYHDRA"/>
<dbReference type="PRINTS" id="PR00792">
    <property type="entry name" value="PEPSIN"/>
</dbReference>
<dbReference type="STRING" id="431595.K3WZE8"/>
<dbReference type="Pfam" id="PF00026">
    <property type="entry name" value="Asp"/>
    <property type="match status" value="1"/>
</dbReference>
<evidence type="ECO:0000259" key="10">
    <source>
        <dbReference type="PROSITE" id="PS51767"/>
    </source>
</evidence>
<keyword evidence="3" id="KW-0732">Signal</keyword>
<name>K3WZE8_GLOUD</name>
<evidence type="ECO:0000256" key="6">
    <source>
        <dbReference type="ARBA" id="ARBA00023145"/>
    </source>
</evidence>
<keyword evidence="5 7" id="KW-0378">Hydrolase</keyword>
<dbReference type="InterPro" id="IPR021109">
    <property type="entry name" value="Peptidase_aspartic_dom_sf"/>
</dbReference>
<feature type="transmembrane region" description="Helical" evidence="9">
    <location>
        <begin position="34"/>
        <end position="56"/>
    </location>
</feature>
<feature type="region of interest" description="Disordered" evidence="8">
    <location>
        <begin position="605"/>
        <end position="650"/>
    </location>
</feature>
<dbReference type="HOGENOM" id="CLU_030614_0_0_1"/>
<feature type="domain" description="Peptidase A1" evidence="10">
    <location>
        <begin position="76"/>
        <end position="439"/>
    </location>
</feature>
<evidence type="ECO:0000256" key="9">
    <source>
        <dbReference type="SAM" id="Phobius"/>
    </source>
</evidence>
<dbReference type="PROSITE" id="PS00141">
    <property type="entry name" value="ASP_PROTEASE"/>
    <property type="match status" value="1"/>
</dbReference>
<dbReference type="GO" id="GO:0004190">
    <property type="term" value="F:aspartic-type endopeptidase activity"/>
    <property type="evidence" value="ECO:0007669"/>
    <property type="project" value="UniProtKB-KW"/>
</dbReference>
<keyword evidence="2 7" id="KW-0645">Protease</keyword>
<dbReference type="InParanoid" id="K3WZE8"/>
<reference evidence="12" key="1">
    <citation type="journal article" date="2010" name="Genome Biol.">
        <title>Genome sequence of the necrotrophic plant pathogen Pythium ultimum reveals original pathogenicity mechanisms and effector repertoire.</title>
        <authorList>
            <person name="Levesque C.A."/>
            <person name="Brouwer H."/>
            <person name="Cano L."/>
            <person name="Hamilton J.P."/>
            <person name="Holt C."/>
            <person name="Huitema E."/>
            <person name="Raffaele S."/>
            <person name="Robideau G.P."/>
            <person name="Thines M."/>
            <person name="Win J."/>
            <person name="Zerillo M.M."/>
            <person name="Beakes G.W."/>
            <person name="Boore J.L."/>
            <person name="Busam D."/>
            <person name="Dumas B."/>
            <person name="Ferriera S."/>
            <person name="Fuerstenberg S.I."/>
            <person name="Gachon C.M."/>
            <person name="Gaulin E."/>
            <person name="Govers F."/>
            <person name="Grenville-Briggs L."/>
            <person name="Horner N."/>
            <person name="Hostetler J."/>
            <person name="Jiang R.H."/>
            <person name="Johnson J."/>
            <person name="Krajaejun T."/>
            <person name="Lin H."/>
            <person name="Meijer H.J."/>
            <person name="Moore B."/>
            <person name="Morris P."/>
            <person name="Phuntmart V."/>
            <person name="Puiu D."/>
            <person name="Shetty J."/>
            <person name="Stajich J.E."/>
            <person name="Tripathy S."/>
            <person name="Wawra S."/>
            <person name="van West P."/>
            <person name="Whitty B.R."/>
            <person name="Coutinho P.M."/>
            <person name="Henrissat B."/>
            <person name="Martin F."/>
            <person name="Thomas P.D."/>
            <person name="Tyler B.M."/>
            <person name="De Vries R.P."/>
            <person name="Kamoun S."/>
            <person name="Yandell M."/>
            <person name="Tisserat N."/>
            <person name="Buell C.R."/>
        </authorList>
    </citation>
    <scope>NUCLEOTIDE SEQUENCE</scope>
    <source>
        <strain evidence="12">DAOM:BR144</strain>
    </source>
</reference>
<dbReference type="InterPro" id="IPR001461">
    <property type="entry name" value="Aspartic_peptidase_A1"/>
</dbReference>
<dbReference type="VEuPathDB" id="FungiDB:PYU1_G010327"/>
<evidence type="ECO:0000256" key="8">
    <source>
        <dbReference type="SAM" id="MobiDB-lite"/>
    </source>
</evidence>
<keyword evidence="12" id="KW-1185">Reference proteome</keyword>
<dbReference type="EnsemblProtists" id="PYU1_T010347">
    <property type="protein sequence ID" value="PYU1_T010347"/>
    <property type="gene ID" value="PYU1_G010327"/>
</dbReference>
<keyword evidence="4 7" id="KW-0064">Aspartyl protease</keyword>
<keyword evidence="9" id="KW-0472">Membrane</keyword>
<keyword evidence="9" id="KW-1133">Transmembrane helix</keyword>
<dbReference type="GO" id="GO:0006508">
    <property type="term" value="P:proteolysis"/>
    <property type="evidence" value="ECO:0007669"/>
    <property type="project" value="UniProtKB-KW"/>
</dbReference>
<feature type="compositionally biased region" description="Low complexity" evidence="8">
    <location>
        <begin position="551"/>
        <end position="564"/>
    </location>
</feature>
<keyword evidence="6" id="KW-0865">Zymogen</keyword>
<evidence type="ECO:0000256" key="2">
    <source>
        <dbReference type="ARBA" id="ARBA00022670"/>
    </source>
</evidence>
<keyword evidence="9" id="KW-0812">Transmembrane</keyword>
<evidence type="ECO:0000313" key="12">
    <source>
        <dbReference type="Proteomes" id="UP000019132"/>
    </source>
</evidence>
<evidence type="ECO:0000256" key="4">
    <source>
        <dbReference type="ARBA" id="ARBA00022750"/>
    </source>
</evidence>
<feature type="transmembrane region" description="Helical" evidence="9">
    <location>
        <begin position="490"/>
        <end position="516"/>
    </location>
</feature>
<feature type="compositionally biased region" description="Low complexity" evidence="8">
    <location>
        <begin position="608"/>
        <end position="638"/>
    </location>
</feature>
<evidence type="ECO:0000256" key="7">
    <source>
        <dbReference type="RuleBase" id="RU000454"/>
    </source>
</evidence>
<dbReference type="InterPro" id="IPR033121">
    <property type="entry name" value="PEPTIDASE_A1"/>
</dbReference>
<sequence length="650" mass="69214">MAAFDLRYQTSKYVNCAAQYGVPPQSHVAWTRSWTSAATTLLLVLFGLLSAAPALIAAENAKYSMNLTGIAAGTAYTLSVKIGTATTGQINTFRLIADTGSSNDAILGEDCCGDDADVTFSCSASPTCIDAGDKVSIAFAGANIIGHFATDQWASSEIDTLTKKFLVIDQQDTFYRSEYDGITGLAYKALAQPTSSPPTSFYEDLVTLGKTKDAFGMLLCGIMQPLLGQSSSSNISLHAGQLVVGGSEGTKGESYYSGTMMYSPIAREAWYVVMVSDIGFNGKSLGLSCAKYNDPQAIVDSGTSNLSFPSEIYNALMDQIRAATLSAIPDFDANYFDSSKSCCGQDYCDPRISSADILKLPSIYITIALQNDGSTDTNKHFTVEIPPEYYWRPEMNGANSDTPCRAIGISEGSAIVLGDVFMDGLYAYHDREDGKIGLAVASNCPNGVKSTKKVYVAKKTDDWCSCFSSTMKEKSSLAKRVPWGSGCFFWIWWMYIVLAAVIVFLLAIGVLVYWYITDQKMKRMKAMARADDGSEAPTRFGSSGVGASMLPSTTSSPPSAPVAPAASVAPVSNAAAIPSNQHLNVEKHQPEVVLETHYTKLASPHSVASDGSSIALLSSPSMSSPSSRSVSRKSSSSVHRGKSFGGGLSL</sequence>
<feature type="region of interest" description="Disordered" evidence="8">
    <location>
        <begin position="532"/>
        <end position="564"/>
    </location>
</feature>
<accession>K3WZE8</accession>
<dbReference type="AlphaFoldDB" id="K3WZE8"/>
<dbReference type="Proteomes" id="UP000019132">
    <property type="component" value="Unassembled WGS sequence"/>
</dbReference>
<dbReference type="EMBL" id="GL376602">
    <property type="status" value="NOT_ANNOTATED_CDS"/>
    <property type="molecule type" value="Genomic_DNA"/>
</dbReference>
<proteinExistence type="inferred from homology"/>
<evidence type="ECO:0000256" key="5">
    <source>
        <dbReference type="ARBA" id="ARBA00022801"/>
    </source>
</evidence>
<protein>
    <recommendedName>
        <fullName evidence="10">Peptidase A1 domain-containing protein</fullName>
    </recommendedName>
</protein>
<dbReference type="PANTHER" id="PTHR47965:SF12">
    <property type="entry name" value="ASPARTIC PROTEINASE 3-RELATED"/>
    <property type="match status" value="1"/>
</dbReference>
<reference evidence="12" key="2">
    <citation type="submission" date="2010-04" db="EMBL/GenBank/DDBJ databases">
        <authorList>
            <person name="Buell R."/>
            <person name="Hamilton J."/>
            <person name="Hostetler J."/>
        </authorList>
    </citation>
    <scope>NUCLEOTIDE SEQUENCE [LARGE SCALE GENOMIC DNA]</scope>
    <source>
        <strain evidence="12">DAOM:BR144</strain>
    </source>
</reference>
<reference evidence="11" key="3">
    <citation type="submission" date="2015-02" db="UniProtKB">
        <authorList>
            <consortium name="EnsemblProtists"/>
        </authorList>
    </citation>
    <scope>IDENTIFICATION</scope>
    <source>
        <strain evidence="11">DAOM BR144</strain>
    </source>
</reference>